<keyword evidence="5 9" id="KW-1133">Transmembrane helix</keyword>
<dbReference type="GeneID" id="33563462"/>
<name>A0A1Y2GD65_9FUNG</name>
<feature type="transmembrane region" description="Helical" evidence="9">
    <location>
        <begin position="151"/>
        <end position="180"/>
    </location>
</feature>
<sequence length="428" mass="46472">MTELHSQSHSHLNELGVTTTITTASTIHASDAGSISLEVEEVAELPSPIEGEEAVIEAASIEDRPAAGASPLTLRPPRISILTPALIIPFSILGLLIRLGLVSIETFPGQQVFALAWPQFIGCMFMGLFVSTREWINQGLATKRITHKARWIGPFIYVGLSSGLCGSITTFSSWSLGIFVEMINPTKIKRHPLQNVLSALTELVVTLAFSMVGLQSGMHLGEAILQKDTTDNSDNSSRMQNKPEPLKPVESPLHWTILDFIIIGSCVLLWIGMVLVTILMPQGSWTSWRHVVFAICFAPPGAILRWYLSRFNIRTKQFPVGTFAANVIGSLILAALVCLQHSSGVGGKSTLICQVLSGLQDGFCGCLTTISTFALELKILSRRASYIYGVSSVVAAQLAMLIVLGSFVWTRSSTNMDDHVYARSLCSM</sequence>
<protein>
    <submittedName>
        <fullName evidence="10">CrcB-like protein-domain-containing protein</fullName>
    </submittedName>
</protein>
<keyword evidence="4 9" id="KW-0812">Transmembrane</keyword>
<evidence type="ECO:0000256" key="1">
    <source>
        <dbReference type="ARBA" id="ARBA00002598"/>
    </source>
</evidence>
<dbReference type="STRING" id="64571.A0A1Y2GD65"/>
<organism evidence="10 11">
    <name type="scientific">Lobosporangium transversale</name>
    <dbReference type="NCBI Taxonomy" id="64571"/>
    <lineage>
        <taxon>Eukaryota</taxon>
        <taxon>Fungi</taxon>
        <taxon>Fungi incertae sedis</taxon>
        <taxon>Mucoromycota</taxon>
        <taxon>Mortierellomycotina</taxon>
        <taxon>Mortierellomycetes</taxon>
        <taxon>Mortierellales</taxon>
        <taxon>Mortierellaceae</taxon>
        <taxon>Lobosporangium</taxon>
    </lineage>
</organism>
<dbReference type="GO" id="GO:1903425">
    <property type="term" value="F:fluoride transmembrane transporter activity"/>
    <property type="evidence" value="ECO:0007669"/>
    <property type="project" value="TreeGrafter"/>
</dbReference>
<dbReference type="PANTHER" id="PTHR28259:SF1">
    <property type="entry name" value="FLUORIDE EXPORT PROTEIN 1-RELATED"/>
    <property type="match status" value="1"/>
</dbReference>
<evidence type="ECO:0000256" key="2">
    <source>
        <dbReference type="ARBA" id="ARBA00004651"/>
    </source>
</evidence>
<evidence type="ECO:0000256" key="8">
    <source>
        <dbReference type="ARBA" id="ARBA00035585"/>
    </source>
</evidence>
<comment type="catalytic activity">
    <reaction evidence="8">
        <text>fluoride(in) = fluoride(out)</text>
        <dbReference type="Rhea" id="RHEA:76159"/>
        <dbReference type="ChEBI" id="CHEBI:17051"/>
    </reaction>
    <physiologicalReaction direction="left-to-right" evidence="8">
        <dbReference type="Rhea" id="RHEA:76160"/>
    </physiologicalReaction>
</comment>
<dbReference type="InParanoid" id="A0A1Y2GD65"/>
<dbReference type="GO" id="GO:0005886">
    <property type="term" value="C:plasma membrane"/>
    <property type="evidence" value="ECO:0007669"/>
    <property type="project" value="UniProtKB-SubCell"/>
</dbReference>
<evidence type="ECO:0000256" key="9">
    <source>
        <dbReference type="SAM" id="Phobius"/>
    </source>
</evidence>
<dbReference type="AlphaFoldDB" id="A0A1Y2GD65"/>
<comment type="subcellular location">
    <subcellularLocation>
        <location evidence="2">Cell membrane</location>
        <topology evidence="2">Multi-pass membrane protein</topology>
    </subcellularLocation>
</comment>
<evidence type="ECO:0000256" key="5">
    <source>
        <dbReference type="ARBA" id="ARBA00022989"/>
    </source>
</evidence>
<dbReference type="RefSeq" id="XP_021878028.1">
    <property type="nucleotide sequence ID" value="XM_022021618.1"/>
</dbReference>
<evidence type="ECO:0000256" key="4">
    <source>
        <dbReference type="ARBA" id="ARBA00022692"/>
    </source>
</evidence>
<dbReference type="Pfam" id="PF02537">
    <property type="entry name" value="CRCB"/>
    <property type="match status" value="2"/>
</dbReference>
<feature type="transmembrane region" description="Helical" evidence="9">
    <location>
        <begin position="253"/>
        <end position="279"/>
    </location>
</feature>
<evidence type="ECO:0000313" key="10">
    <source>
        <dbReference type="EMBL" id="ORZ07521.1"/>
    </source>
</evidence>
<gene>
    <name evidence="10" type="ORF">BCR41DRAFT_326454</name>
</gene>
<dbReference type="EMBL" id="MCFF01000041">
    <property type="protein sequence ID" value="ORZ07521.1"/>
    <property type="molecule type" value="Genomic_DNA"/>
</dbReference>
<evidence type="ECO:0000256" key="3">
    <source>
        <dbReference type="ARBA" id="ARBA00022475"/>
    </source>
</evidence>
<evidence type="ECO:0000256" key="7">
    <source>
        <dbReference type="ARBA" id="ARBA00035120"/>
    </source>
</evidence>
<evidence type="ECO:0000313" key="11">
    <source>
        <dbReference type="Proteomes" id="UP000193648"/>
    </source>
</evidence>
<comment type="function">
    <text evidence="1">Fluoride channel required for the rapid expulsion of cytoplasmic fluoride.</text>
</comment>
<dbReference type="InterPro" id="IPR003691">
    <property type="entry name" value="FluC"/>
</dbReference>
<dbReference type="FunCoup" id="A0A1Y2GD65">
    <property type="interactions" value="43"/>
</dbReference>
<dbReference type="Proteomes" id="UP000193648">
    <property type="component" value="Unassembled WGS sequence"/>
</dbReference>
<feature type="transmembrane region" description="Helical" evidence="9">
    <location>
        <begin position="79"/>
        <end position="100"/>
    </location>
</feature>
<keyword evidence="3" id="KW-1003">Cell membrane</keyword>
<comment type="caution">
    <text evidence="10">The sequence shown here is derived from an EMBL/GenBank/DDBJ whole genome shotgun (WGS) entry which is preliminary data.</text>
</comment>
<comment type="similarity">
    <text evidence="7">Belongs to the fluoride channel Fluc/FEX (TC 1.A.43) family.</text>
</comment>
<feature type="transmembrane region" description="Helical" evidence="9">
    <location>
        <begin position="291"/>
        <end position="308"/>
    </location>
</feature>
<reference evidence="10 11" key="1">
    <citation type="submission" date="2016-07" db="EMBL/GenBank/DDBJ databases">
        <title>Pervasive Adenine N6-methylation of Active Genes in Fungi.</title>
        <authorList>
            <consortium name="DOE Joint Genome Institute"/>
            <person name="Mondo S.J."/>
            <person name="Dannebaum R.O."/>
            <person name="Kuo R.C."/>
            <person name="Labutti K."/>
            <person name="Haridas S."/>
            <person name="Kuo A."/>
            <person name="Salamov A."/>
            <person name="Ahrendt S.R."/>
            <person name="Lipzen A."/>
            <person name="Sullivan W."/>
            <person name="Andreopoulos W.B."/>
            <person name="Clum A."/>
            <person name="Lindquist E."/>
            <person name="Daum C."/>
            <person name="Ramamoorthy G.K."/>
            <person name="Gryganskyi A."/>
            <person name="Culley D."/>
            <person name="Magnuson J.K."/>
            <person name="James T.Y."/>
            <person name="O'Malley M.A."/>
            <person name="Stajich J.E."/>
            <person name="Spatafora J.W."/>
            <person name="Visel A."/>
            <person name="Grigoriev I.V."/>
        </authorList>
    </citation>
    <scope>NUCLEOTIDE SEQUENCE [LARGE SCALE GENOMIC DNA]</scope>
    <source>
        <strain evidence="10 11">NRRL 3116</strain>
    </source>
</reference>
<keyword evidence="11" id="KW-1185">Reference proteome</keyword>
<keyword evidence="6 9" id="KW-0472">Membrane</keyword>
<dbReference type="PANTHER" id="PTHR28259">
    <property type="entry name" value="FLUORIDE EXPORT PROTEIN 1-RELATED"/>
    <property type="match status" value="1"/>
</dbReference>
<evidence type="ECO:0000256" key="6">
    <source>
        <dbReference type="ARBA" id="ARBA00023136"/>
    </source>
</evidence>
<accession>A0A1Y2GD65</accession>
<feature type="transmembrane region" description="Helical" evidence="9">
    <location>
        <begin position="320"/>
        <end position="339"/>
    </location>
</feature>
<feature type="transmembrane region" description="Helical" evidence="9">
    <location>
        <begin position="112"/>
        <end position="131"/>
    </location>
</feature>
<proteinExistence type="inferred from homology"/>
<feature type="transmembrane region" description="Helical" evidence="9">
    <location>
        <begin position="386"/>
        <end position="409"/>
    </location>
</feature>
<dbReference type="OrthoDB" id="409792at2759"/>